<dbReference type="GO" id="GO:0005911">
    <property type="term" value="C:cell-cell junction"/>
    <property type="evidence" value="ECO:0007669"/>
    <property type="project" value="TreeGrafter"/>
</dbReference>
<keyword evidence="3 5" id="KW-0472">Membrane</keyword>
<keyword evidence="4" id="KW-0325">Glycoprotein</keyword>
<evidence type="ECO:0000256" key="6">
    <source>
        <dbReference type="SAM" id="SignalP"/>
    </source>
</evidence>
<comment type="subcellular location">
    <subcellularLocation>
        <location evidence="1">Membrane</location>
    </subcellularLocation>
</comment>
<sequence length="252" mass="28382">MELLLFLIALSRVPVVVSLQEVSGYIGGTVILPSGADPSWNLSRIDWALSSNKTFIATYRSQITNIDRFPAFKGRLTLNQISGDMTIHNLRQEDETNYTVYLYNIKKENKVNDIRLKVKQHLQKPTIKQIHNAATENGCLMLLFCSSQDQDVDFSWKVTPHNLNNWVNTKGGPSQLFVHVNTQGSVEFACTSSRKMENTSKVFSSKCNVAGKEPSCRNRWGAGVSCFFVVGLAVFLAFLSYYLTEKLYPPEN</sequence>
<dbReference type="STRING" id="52670.A0A2I4BY61"/>
<dbReference type="InterPro" id="IPR007110">
    <property type="entry name" value="Ig-like_dom"/>
</dbReference>
<gene>
    <name evidence="9" type="primary">si:cabz01074946.1</name>
</gene>
<feature type="transmembrane region" description="Helical" evidence="5">
    <location>
        <begin position="220"/>
        <end position="243"/>
    </location>
</feature>
<dbReference type="PROSITE" id="PS50835">
    <property type="entry name" value="IG_LIKE"/>
    <property type="match status" value="1"/>
</dbReference>
<feature type="domain" description="Ig-like" evidence="7">
    <location>
        <begin position="125"/>
        <end position="204"/>
    </location>
</feature>
<dbReference type="Gene3D" id="2.60.40.10">
    <property type="entry name" value="Immunoglobulins"/>
    <property type="match status" value="1"/>
</dbReference>
<evidence type="ECO:0000256" key="5">
    <source>
        <dbReference type="SAM" id="Phobius"/>
    </source>
</evidence>
<feature type="chain" id="PRO_5014140950" evidence="6">
    <location>
        <begin position="19"/>
        <end position="252"/>
    </location>
</feature>
<evidence type="ECO:0000313" key="8">
    <source>
        <dbReference type="Proteomes" id="UP000192220"/>
    </source>
</evidence>
<dbReference type="OrthoDB" id="8958824at2759"/>
<dbReference type="InterPro" id="IPR013783">
    <property type="entry name" value="Ig-like_fold"/>
</dbReference>
<feature type="signal peptide" evidence="6">
    <location>
        <begin position="1"/>
        <end position="18"/>
    </location>
</feature>
<dbReference type="RefSeq" id="XP_013872681.1">
    <property type="nucleotide sequence ID" value="XM_014017227.1"/>
</dbReference>
<keyword evidence="5" id="KW-0812">Transmembrane</keyword>
<proteinExistence type="predicted"/>
<dbReference type="AlphaFoldDB" id="A0A2I4BY61"/>
<evidence type="ECO:0000313" key="9">
    <source>
        <dbReference type="RefSeq" id="XP_013872681.1"/>
    </source>
</evidence>
<dbReference type="InParanoid" id="A0A2I4BY61"/>
<accession>A0A2I4BY61</accession>
<reference evidence="9" key="1">
    <citation type="submission" date="2025-08" db="UniProtKB">
        <authorList>
            <consortium name="RefSeq"/>
        </authorList>
    </citation>
    <scope>IDENTIFICATION</scope>
</reference>
<organism evidence="8 9">
    <name type="scientific">Austrofundulus limnaeus</name>
    <name type="common">Annual killifish</name>
    <dbReference type="NCBI Taxonomy" id="52670"/>
    <lineage>
        <taxon>Eukaryota</taxon>
        <taxon>Metazoa</taxon>
        <taxon>Chordata</taxon>
        <taxon>Craniata</taxon>
        <taxon>Vertebrata</taxon>
        <taxon>Euteleostomi</taxon>
        <taxon>Actinopterygii</taxon>
        <taxon>Neopterygii</taxon>
        <taxon>Teleostei</taxon>
        <taxon>Neoteleostei</taxon>
        <taxon>Acanthomorphata</taxon>
        <taxon>Ovalentaria</taxon>
        <taxon>Atherinomorphae</taxon>
        <taxon>Cyprinodontiformes</taxon>
        <taxon>Rivulidae</taxon>
        <taxon>Austrofundulus</taxon>
    </lineage>
</organism>
<dbReference type="PANTHER" id="PTHR12080:SF59">
    <property type="entry name" value="HEPATIC AND GLIAL CELL ADHESION MOLECULE"/>
    <property type="match status" value="1"/>
</dbReference>
<evidence type="ECO:0000256" key="1">
    <source>
        <dbReference type="ARBA" id="ARBA00004370"/>
    </source>
</evidence>
<keyword evidence="5" id="KW-1133">Transmembrane helix</keyword>
<dbReference type="KEGG" id="alim:106523702"/>
<protein>
    <submittedName>
        <fullName evidence="9">CD48 antigen</fullName>
    </submittedName>
</protein>
<dbReference type="InterPro" id="IPR036179">
    <property type="entry name" value="Ig-like_dom_sf"/>
</dbReference>
<keyword evidence="8" id="KW-1185">Reference proteome</keyword>
<dbReference type="FunCoup" id="A0A2I4BY61">
    <property type="interactions" value="12"/>
</dbReference>
<dbReference type="PANTHER" id="PTHR12080">
    <property type="entry name" value="SIGNALING LYMPHOCYTIC ACTIVATION MOLECULE"/>
    <property type="match status" value="1"/>
</dbReference>
<dbReference type="InterPro" id="IPR015631">
    <property type="entry name" value="CD2/SLAM_rcpt"/>
</dbReference>
<evidence type="ECO:0000256" key="3">
    <source>
        <dbReference type="ARBA" id="ARBA00023136"/>
    </source>
</evidence>
<keyword evidence="2 6" id="KW-0732">Signal</keyword>
<dbReference type="SUPFAM" id="SSF48726">
    <property type="entry name" value="Immunoglobulin"/>
    <property type="match status" value="1"/>
</dbReference>
<evidence type="ECO:0000256" key="2">
    <source>
        <dbReference type="ARBA" id="ARBA00022729"/>
    </source>
</evidence>
<name>A0A2I4BY61_AUSLI</name>
<dbReference type="Proteomes" id="UP000192220">
    <property type="component" value="Unplaced"/>
</dbReference>
<evidence type="ECO:0000259" key="7">
    <source>
        <dbReference type="PROSITE" id="PS50835"/>
    </source>
</evidence>
<evidence type="ECO:0000256" key="4">
    <source>
        <dbReference type="ARBA" id="ARBA00023180"/>
    </source>
</evidence>
<dbReference type="GO" id="GO:0016020">
    <property type="term" value="C:membrane"/>
    <property type="evidence" value="ECO:0007669"/>
    <property type="project" value="UniProtKB-SubCell"/>
</dbReference>